<evidence type="ECO:0000256" key="2">
    <source>
        <dbReference type="ARBA" id="ARBA00022980"/>
    </source>
</evidence>
<keyword evidence="2 6" id="KW-0689">Ribosomal protein</keyword>
<dbReference type="InterPro" id="IPR020814">
    <property type="entry name" value="Ribosomal_S6_plastid/chlpt"/>
</dbReference>
<dbReference type="NCBIfam" id="TIGR00166">
    <property type="entry name" value="S6"/>
    <property type="match status" value="1"/>
</dbReference>
<dbReference type="EMBL" id="JAPNKE010000002">
    <property type="protein sequence ID" value="MCY1005014.1"/>
    <property type="molecule type" value="Genomic_DNA"/>
</dbReference>
<dbReference type="SUPFAM" id="SSF54995">
    <property type="entry name" value="Ribosomal protein S6"/>
    <property type="match status" value="1"/>
</dbReference>
<evidence type="ECO:0000256" key="4">
    <source>
        <dbReference type="ARBA" id="ARBA00035104"/>
    </source>
</evidence>
<keyword evidence="6" id="KW-0694">RNA-binding</keyword>
<dbReference type="CDD" id="cd00473">
    <property type="entry name" value="bS6"/>
    <property type="match status" value="1"/>
</dbReference>
<proteinExistence type="inferred from homology"/>
<evidence type="ECO:0000256" key="6">
    <source>
        <dbReference type="HAMAP-Rule" id="MF_00360"/>
    </source>
</evidence>
<name>A0A9X3EIY9_9BACT</name>
<keyword evidence="3 6" id="KW-0687">Ribonucleoprotein</keyword>
<dbReference type="PANTHER" id="PTHR21011">
    <property type="entry name" value="MITOCHONDRIAL 28S RIBOSOMAL PROTEIN S6"/>
    <property type="match status" value="1"/>
</dbReference>
<protein>
    <recommendedName>
        <fullName evidence="5 6">Small ribosomal subunit protein bS6</fullName>
    </recommendedName>
</protein>
<reference evidence="8" key="1">
    <citation type="submission" date="2022-11" db="EMBL/GenBank/DDBJ databases">
        <title>Minimal conservation of predation-associated metabolite biosynthetic gene clusters underscores biosynthetic potential of Myxococcota including descriptions for ten novel species: Archangium lansinium sp. nov., Myxococcus landrumus sp. nov., Nannocystis bai.</title>
        <authorList>
            <person name="Ahearne A."/>
            <person name="Stevens C."/>
            <person name="Phillips K."/>
        </authorList>
    </citation>
    <scope>NUCLEOTIDE SEQUENCE</scope>
    <source>
        <strain evidence="8">Na p29</strain>
    </source>
</reference>
<dbReference type="GO" id="GO:0005737">
    <property type="term" value="C:cytoplasm"/>
    <property type="evidence" value="ECO:0007669"/>
    <property type="project" value="UniProtKB-ARBA"/>
</dbReference>
<dbReference type="PANTHER" id="PTHR21011:SF1">
    <property type="entry name" value="SMALL RIBOSOMAL SUBUNIT PROTEIN BS6M"/>
    <property type="match status" value="1"/>
</dbReference>
<keyword evidence="9" id="KW-1185">Reference proteome</keyword>
<keyword evidence="6" id="KW-0699">rRNA-binding</keyword>
<comment type="function">
    <text evidence="4 6">Binds together with bS18 to 16S ribosomal RNA.</text>
</comment>
<dbReference type="RefSeq" id="WP_267766632.1">
    <property type="nucleotide sequence ID" value="NZ_JAPNKE010000002.1"/>
</dbReference>
<dbReference type="Gene3D" id="3.30.70.60">
    <property type="match status" value="1"/>
</dbReference>
<dbReference type="InterPro" id="IPR014717">
    <property type="entry name" value="Transl_elong_EF1B/ribsomal_bS6"/>
</dbReference>
<evidence type="ECO:0000313" key="8">
    <source>
        <dbReference type="EMBL" id="MCY1005014.1"/>
    </source>
</evidence>
<dbReference type="GO" id="GO:0005840">
    <property type="term" value="C:ribosome"/>
    <property type="evidence" value="ECO:0007669"/>
    <property type="project" value="UniProtKB-KW"/>
</dbReference>
<evidence type="ECO:0000313" key="9">
    <source>
        <dbReference type="Proteomes" id="UP001150924"/>
    </source>
</evidence>
<accession>A0A9X3EIY9</accession>
<dbReference type="AlphaFoldDB" id="A0A9X3EIY9"/>
<comment type="caution">
    <text evidence="8">The sequence shown here is derived from an EMBL/GenBank/DDBJ whole genome shotgun (WGS) entry which is preliminary data.</text>
</comment>
<dbReference type="GO" id="GO:0003735">
    <property type="term" value="F:structural constituent of ribosome"/>
    <property type="evidence" value="ECO:0007669"/>
    <property type="project" value="InterPro"/>
</dbReference>
<dbReference type="InterPro" id="IPR000529">
    <property type="entry name" value="Ribosomal_bS6"/>
</dbReference>
<dbReference type="GO" id="GO:1990904">
    <property type="term" value="C:ribonucleoprotein complex"/>
    <property type="evidence" value="ECO:0007669"/>
    <property type="project" value="UniProtKB-KW"/>
</dbReference>
<dbReference type="GO" id="GO:0006412">
    <property type="term" value="P:translation"/>
    <property type="evidence" value="ECO:0007669"/>
    <property type="project" value="UniProtKB-UniRule"/>
</dbReference>
<feature type="region of interest" description="Disordered" evidence="7">
    <location>
        <begin position="115"/>
        <end position="168"/>
    </location>
</feature>
<organism evidence="8 9">
    <name type="scientific">Nannocystis pusilla</name>
    <dbReference type="NCBI Taxonomy" id="889268"/>
    <lineage>
        <taxon>Bacteria</taxon>
        <taxon>Pseudomonadati</taxon>
        <taxon>Myxococcota</taxon>
        <taxon>Polyangia</taxon>
        <taxon>Nannocystales</taxon>
        <taxon>Nannocystaceae</taxon>
        <taxon>Nannocystis</taxon>
    </lineage>
</organism>
<dbReference type="GO" id="GO:0070181">
    <property type="term" value="F:small ribosomal subunit rRNA binding"/>
    <property type="evidence" value="ECO:0007669"/>
    <property type="project" value="TreeGrafter"/>
</dbReference>
<feature type="compositionally biased region" description="Low complexity" evidence="7">
    <location>
        <begin position="156"/>
        <end position="168"/>
    </location>
</feature>
<feature type="compositionally biased region" description="Basic residues" evidence="7">
    <location>
        <begin position="140"/>
        <end position="151"/>
    </location>
</feature>
<dbReference type="InterPro" id="IPR035980">
    <property type="entry name" value="Ribosomal_bS6_sf"/>
</dbReference>
<evidence type="ECO:0000256" key="1">
    <source>
        <dbReference type="ARBA" id="ARBA00009512"/>
    </source>
</evidence>
<sequence length="168" mass="19002">MSENTVGQVVSVESRKGTKREYETVIILRPNVNKTGILELVNKMQGVFEKYGARLIKIENWGSRTLAFPIKRSPTGIYLYWRFLGGSDIVHEFERNLQIAESVLRYYTVRVEDDVDPDARPSEMTEDLLQAVAEPPPGRSRSRSRCARKRTVSSPTTTATTRRGGAKP</sequence>
<comment type="similarity">
    <text evidence="1 6">Belongs to the bacterial ribosomal protein bS6 family.</text>
</comment>
<gene>
    <name evidence="6 8" type="primary">rpsF</name>
    <name evidence="8" type="ORF">OV079_05400</name>
</gene>
<dbReference type="Proteomes" id="UP001150924">
    <property type="component" value="Unassembled WGS sequence"/>
</dbReference>
<evidence type="ECO:0000256" key="5">
    <source>
        <dbReference type="ARBA" id="ARBA00035294"/>
    </source>
</evidence>
<dbReference type="HAMAP" id="MF_00360">
    <property type="entry name" value="Ribosomal_bS6"/>
    <property type="match status" value="1"/>
</dbReference>
<dbReference type="Pfam" id="PF01250">
    <property type="entry name" value="Ribosomal_S6"/>
    <property type="match status" value="1"/>
</dbReference>
<evidence type="ECO:0000256" key="3">
    <source>
        <dbReference type="ARBA" id="ARBA00023274"/>
    </source>
</evidence>
<evidence type="ECO:0000256" key="7">
    <source>
        <dbReference type="SAM" id="MobiDB-lite"/>
    </source>
</evidence>